<accession>A0AAD7GHP6</accession>
<comment type="caution">
    <text evidence="2">The sequence shown here is derived from an EMBL/GenBank/DDBJ whole genome shotgun (WGS) entry which is preliminary data.</text>
</comment>
<feature type="region of interest" description="Disordered" evidence="1">
    <location>
        <begin position="13"/>
        <end position="44"/>
    </location>
</feature>
<proteinExistence type="predicted"/>
<dbReference type="Proteomes" id="UP001215598">
    <property type="component" value="Unassembled WGS sequence"/>
</dbReference>
<evidence type="ECO:0000256" key="1">
    <source>
        <dbReference type="SAM" id="MobiDB-lite"/>
    </source>
</evidence>
<organism evidence="2 3">
    <name type="scientific">Mycena metata</name>
    <dbReference type="NCBI Taxonomy" id="1033252"/>
    <lineage>
        <taxon>Eukaryota</taxon>
        <taxon>Fungi</taxon>
        <taxon>Dikarya</taxon>
        <taxon>Basidiomycota</taxon>
        <taxon>Agaricomycotina</taxon>
        <taxon>Agaricomycetes</taxon>
        <taxon>Agaricomycetidae</taxon>
        <taxon>Agaricales</taxon>
        <taxon>Marasmiineae</taxon>
        <taxon>Mycenaceae</taxon>
        <taxon>Mycena</taxon>
    </lineage>
</organism>
<sequence>MVFIVRVGFSFPTTGDQHLDSGQGFPVPVPRSASSSSSSSSPSKAACGVVAQVSGVAIEVGEELVELPSGEL</sequence>
<evidence type="ECO:0000313" key="2">
    <source>
        <dbReference type="EMBL" id="KAJ7691381.1"/>
    </source>
</evidence>
<evidence type="ECO:0000313" key="3">
    <source>
        <dbReference type="Proteomes" id="UP001215598"/>
    </source>
</evidence>
<feature type="compositionally biased region" description="Low complexity" evidence="1">
    <location>
        <begin position="32"/>
        <end position="44"/>
    </location>
</feature>
<dbReference type="AlphaFoldDB" id="A0AAD7GHP6"/>
<name>A0AAD7GHP6_9AGAR</name>
<protein>
    <submittedName>
        <fullName evidence="2">Uncharacterized protein</fullName>
    </submittedName>
</protein>
<keyword evidence="3" id="KW-1185">Reference proteome</keyword>
<dbReference type="EMBL" id="JARKIB010000814">
    <property type="protein sequence ID" value="KAJ7691381.1"/>
    <property type="molecule type" value="Genomic_DNA"/>
</dbReference>
<reference evidence="2" key="1">
    <citation type="submission" date="2023-03" db="EMBL/GenBank/DDBJ databases">
        <title>Massive genome expansion in bonnet fungi (Mycena s.s.) driven by repeated elements and novel gene families across ecological guilds.</title>
        <authorList>
            <consortium name="Lawrence Berkeley National Laboratory"/>
            <person name="Harder C.B."/>
            <person name="Miyauchi S."/>
            <person name="Viragh M."/>
            <person name="Kuo A."/>
            <person name="Thoen E."/>
            <person name="Andreopoulos B."/>
            <person name="Lu D."/>
            <person name="Skrede I."/>
            <person name="Drula E."/>
            <person name="Henrissat B."/>
            <person name="Morin E."/>
            <person name="Kohler A."/>
            <person name="Barry K."/>
            <person name="LaButti K."/>
            <person name="Morin E."/>
            <person name="Salamov A."/>
            <person name="Lipzen A."/>
            <person name="Mereny Z."/>
            <person name="Hegedus B."/>
            <person name="Baldrian P."/>
            <person name="Stursova M."/>
            <person name="Weitz H."/>
            <person name="Taylor A."/>
            <person name="Grigoriev I.V."/>
            <person name="Nagy L.G."/>
            <person name="Martin F."/>
            <person name="Kauserud H."/>
        </authorList>
    </citation>
    <scope>NUCLEOTIDE SEQUENCE</scope>
    <source>
        <strain evidence="2">CBHHK182m</strain>
    </source>
</reference>
<gene>
    <name evidence="2" type="ORF">B0H16DRAFT_1905130</name>
</gene>